<comment type="similarity">
    <text evidence="2 6">Belongs to the tetraspanin (TM4SF) family.</text>
</comment>
<dbReference type="SUPFAM" id="SSF48652">
    <property type="entry name" value="Tetraspanin"/>
    <property type="match status" value="1"/>
</dbReference>
<evidence type="ECO:0000256" key="1">
    <source>
        <dbReference type="ARBA" id="ARBA00004141"/>
    </source>
</evidence>
<dbReference type="PANTHER" id="PTHR19282">
    <property type="entry name" value="TETRASPANIN"/>
    <property type="match status" value="1"/>
</dbReference>
<dbReference type="Pfam" id="PF00335">
    <property type="entry name" value="Tetraspanin"/>
    <property type="match status" value="1"/>
</dbReference>
<evidence type="ECO:0000256" key="4">
    <source>
        <dbReference type="ARBA" id="ARBA00022989"/>
    </source>
</evidence>
<comment type="caution">
    <text evidence="7">The sequence shown here is derived from an EMBL/GenBank/DDBJ whole genome shotgun (WGS) entry which is preliminary data.</text>
</comment>
<dbReference type="InterPro" id="IPR008952">
    <property type="entry name" value="Tetraspanin_EC2_sf"/>
</dbReference>
<sequence length="311" mass="34847">MRLESKVCCLRVLSAVCISLIWLIGAAILGFSLWFLLDVWIKEYVQAAPELLEYRIYVYLFIAGGSFILVFGVIGMIGAVKPNVVCLVVFLVFSVLLFLLLVVSVVLGFFYRVEVENTIQKSQLMTTIVRTQYGKVDAITSALDYMQVELHCCGGVSFEDYKGSDWVTVIDNTDAGVEANSKNTAPLSCCSSYWYIRASLTPDSKYCKMYKDSVLSSQRNEPTEEIYKTGCGEAIVDLLRDQFFIVCAVGISIIAVVLLTIVFLSLLIHYLRREPPMSMTDDVVYEMARCQEKSPYPTRGQGGPYANLYNN</sequence>
<evidence type="ECO:0000256" key="3">
    <source>
        <dbReference type="ARBA" id="ARBA00022692"/>
    </source>
</evidence>
<protein>
    <recommendedName>
        <fullName evidence="6">Tetraspanin</fullName>
    </recommendedName>
</protein>
<evidence type="ECO:0000256" key="5">
    <source>
        <dbReference type="ARBA" id="ARBA00023136"/>
    </source>
</evidence>
<dbReference type="PRINTS" id="PR00259">
    <property type="entry name" value="TMFOUR"/>
</dbReference>
<dbReference type="OrthoDB" id="10016273at2759"/>
<feature type="transmembrane region" description="Helical" evidence="6">
    <location>
        <begin position="243"/>
        <end position="271"/>
    </location>
</feature>
<evidence type="ECO:0000313" key="7">
    <source>
        <dbReference type="EMBL" id="OWF46752.1"/>
    </source>
</evidence>
<keyword evidence="5 6" id="KW-0472">Membrane</keyword>
<evidence type="ECO:0000256" key="6">
    <source>
        <dbReference type="RuleBase" id="RU361218"/>
    </source>
</evidence>
<feature type="transmembrane region" description="Helical" evidence="6">
    <location>
        <begin position="12"/>
        <end position="36"/>
    </location>
</feature>
<name>A0A210QDF7_MIZYE</name>
<dbReference type="PANTHER" id="PTHR19282:SF544">
    <property type="entry name" value="TETRASPANIN"/>
    <property type="match status" value="1"/>
</dbReference>
<dbReference type="InterPro" id="IPR000301">
    <property type="entry name" value="Tetraspanin_animals"/>
</dbReference>
<keyword evidence="8" id="KW-1185">Reference proteome</keyword>
<evidence type="ECO:0000313" key="8">
    <source>
        <dbReference type="Proteomes" id="UP000242188"/>
    </source>
</evidence>
<dbReference type="PIRSF" id="PIRSF002419">
    <property type="entry name" value="Tetraspanin"/>
    <property type="match status" value="1"/>
</dbReference>
<keyword evidence="4 6" id="KW-1133">Transmembrane helix</keyword>
<feature type="transmembrane region" description="Helical" evidence="6">
    <location>
        <begin position="56"/>
        <end position="77"/>
    </location>
</feature>
<reference evidence="7 8" key="1">
    <citation type="journal article" date="2017" name="Nat. Ecol. Evol.">
        <title>Scallop genome provides insights into evolution of bilaterian karyotype and development.</title>
        <authorList>
            <person name="Wang S."/>
            <person name="Zhang J."/>
            <person name="Jiao W."/>
            <person name="Li J."/>
            <person name="Xun X."/>
            <person name="Sun Y."/>
            <person name="Guo X."/>
            <person name="Huan P."/>
            <person name="Dong B."/>
            <person name="Zhang L."/>
            <person name="Hu X."/>
            <person name="Sun X."/>
            <person name="Wang J."/>
            <person name="Zhao C."/>
            <person name="Wang Y."/>
            <person name="Wang D."/>
            <person name="Huang X."/>
            <person name="Wang R."/>
            <person name="Lv J."/>
            <person name="Li Y."/>
            <person name="Zhang Z."/>
            <person name="Liu B."/>
            <person name="Lu W."/>
            <person name="Hui Y."/>
            <person name="Liang J."/>
            <person name="Zhou Z."/>
            <person name="Hou R."/>
            <person name="Li X."/>
            <person name="Liu Y."/>
            <person name="Li H."/>
            <person name="Ning X."/>
            <person name="Lin Y."/>
            <person name="Zhao L."/>
            <person name="Xing Q."/>
            <person name="Dou J."/>
            <person name="Li Y."/>
            <person name="Mao J."/>
            <person name="Guo H."/>
            <person name="Dou H."/>
            <person name="Li T."/>
            <person name="Mu C."/>
            <person name="Jiang W."/>
            <person name="Fu Q."/>
            <person name="Fu X."/>
            <person name="Miao Y."/>
            <person name="Liu J."/>
            <person name="Yu Q."/>
            <person name="Li R."/>
            <person name="Liao H."/>
            <person name="Li X."/>
            <person name="Kong Y."/>
            <person name="Jiang Z."/>
            <person name="Chourrout D."/>
            <person name="Li R."/>
            <person name="Bao Z."/>
        </authorList>
    </citation>
    <scope>NUCLEOTIDE SEQUENCE [LARGE SCALE GENOMIC DNA]</scope>
    <source>
        <strain evidence="7 8">PY_sf001</strain>
    </source>
</reference>
<organism evidence="7 8">
    <name type="scientific">Mizuhopecten yessoensis</name>
    <name type="common">Japanese scallop</name>
    <name type="synonym">Patinopecten yessoensis</name>
    <dbReference type="NCBI Taxonomy" id="6573"/>
    <lineage>
        <taxon>Eukaryota</taxon>
        <taxon>Metazoa</taxon>
        <taxon>Spiralia</taxon>
        <taxon>Lophotrochozoa</taxon>
        <taxon>Mollusca</taxon>
        <taxon>Bivalvia</taxon>
        <taxon>Autobranchia</taxon>
        <taxon>Pteriomorphia</taxon>
        <taxon>Pectinida</taxon>
        <taxon>Pectinoidea</taxon>
        <taxon>Pectinidae</taxon>
        <taxon>Mizuhopecten</taxon>
    </lineage>
</organism>
<evidence type="ECO:0000256" key="2">
    <source>
        <dbReference type="ARBA" id="ARBA00006840"/>
    </source>
</evidence>
<gene>
    <name evidence="7" type="ORF">KP79_PYT18863</name>
</gene>
<dbReference type="Proteomes" id="UP000242188">
    <property type="component" value="Unassembled WGS sequence"/>
</dbReference>
<feature type="transmembrane region" description="Helical" evidence="6">
    <location>
        <begin position="84"/>
        <end position="111"/>
    </location>
</feature>
<dbReference type="EMBL" id="NEDP02004093">
    <property type="protein sequence ID" value="OWF46752.1"/>
    <property type="molecule type" value="Genomic_DNA"/>
</dbReference>
<keyword evidence="3 6" id="KW-0812">Transmembrane</keyword>
<accession>A0A210QDF7</accession>
<proteinExistence type="inferred from homology"/>
<dbReference type="AlphaFoldDB" id="A0A210QDF7"/>
<dbReference type="InterPro" id="IPR018499">
    <property type="entry name" value="Tetraspanin/Peripherin"/>
</dbReference>
<dbReference type="GO" id="GO:0005886">
    <property type="term" value="C:plasma membrane"/>
    <property type="evidence" value="ECO:0007669"/>
    <property type="project" value="TreeGrafter"/>
</dbReference>
<dbReference type="STRING" id="6573.A0A210QDF7"/>
<comment type="subcellular location">
    <subcellularLocation>
        <location evidence="1 6">Membrane</location>
        <topology evidence="1 6">Multi-pass membrane protein</topology>
    </subcellularLocation>
</comment>
<dbReference type="Gene3D" id="1.10.1450.10">
    <property type="entry name" value="Tetraspanin"/>
    <property type="match status" value="1"/>
</dbReference>